<evidence type="ECO:0000313" key="3">
    <source>
        <dbReference type="Proteomes" id="UP000323521"/>
    </source>
</evidence>
<accession>A0A3G1KXY0</accession>
<dbReference type="PANTHER" id="PTHR42924">
    <property type="entry name" value="EXONUCLEASE"/>
    <property type="match status" value="1"/>
</dbReference>
<dbReference type="RefSeq" id="WP_148136696.1">
    <property type="nucleotide sequence ID" value="NZ_CP017634.1"/>
</dbReference>
<dbReference type="CDD" id="cd07438">
    <property type="entry name" value="PHP_HisPPase_AMP"/>
    <property type="match status" value="1"/>
</dbReference>
<dbReference type="Gene3D" id="1.10.150.650">
    <property type="match status" value="1"/>
</dbReference>
<dbReference type="Pfam" id="PF02811">
    <property type="entry name" value="PHP"/>
    <property type="match status" value="1"/>
</dbReference>
<dbReference type="InterPro" id="IPR052018">
    <property type="entry name" value="PHP_domain"/>
</dbReference>
<keyword evidence="3" id="KW-1185">Reference proteome</keyword>
<feature type="domain" description="Polymerase/histidinol phosphatase N-terminal" evidence="1">
    <location>
        <begin position="4"/>
        <end position="71"/>
    </location>
</feature>
<dbReference type="InterPro" id="IPR004013">
    <property type="entry name" value="PHP_dom"/>
</dbReference>
<sequence>MSQIDLHIHTRESDGTDTPEQLISNARELGLDFLSITDHNVISAYDRLRHSKELRAFSGRIITGVEFCATFGSLLVEILGYGFDLSQMQKYIDLRFHPQEMEQKEKEIFALIKEELQKRGFKLDPDLEYVAPFATEAFEKELWKYPENLKRFPEELVKYPEMLYRYMNDPHCVLYMFDSYFPPCGEVVAAIQEAGGLAFLAHPFTYLVTDHRKMVEEISAESALDGLEVFYALHAPENINLLLDIARRHGLYVSGGSDYHGKNKPHIRLGAGLGDLSVPEDLINLWADKIKSVS</sequence>
<protein>
    <recommendedName>
        <fullName evidence="1">Polymerase/histidinol phosphatase N-terminal domain-containing protein</fullName>
    </recommendedName>
</protein>
<dbReference type="EMBL" id="CP017634">
    <property type="protein sequence ID" value="ATW27344.1"/>
    <property type="molecule type" value="Genomic_DNA"/>
</dbReference>
<reference evidence="2 3" key="1">
    <citation type="submission" date="2016-10" db="EMBL/GenBank/DDBJ databases">
        <title>Complete Genome Sequence of Peptococcaceae strain DCMF.</title>
        <authorList>
            <person name="Edwards R.J."/>
            <person name="Holland S.I."/>
            <person name="Deshpande N.P."/>
            <person name="Wong Y.K."/>
            <person name="Ertan H."/>
            <person name="Manefield M."/>
            <person name="Russell T.L."/>
            <person name="Lee M.J."/>
        </authorList>
    </citation>
    <scope>NUCLEOTIDE SEQUENCE [LARGE SCALE GENOMIC DNA]</scope>
    <source>
        <strain evidence="2 3">DCMF</strain>
    </source>
</reference>
<dbReference type="SUPFAM" id="SSF89550">
    <property type="entry name" value="PHP domain-like"/>
    <property type="match status" value="1"/>
</dbReference>
<dbReference type="SMART" id="SM00481">
    <property type="entry name" value="POLIIIAc"/>
    <property type="match status" value="1"/>
</dbReference>
<organism evidence="2 3">
    <name type="scientific">Formimonas warabiya</name>
    <dbReference type="NCBI Taxonomy" id="1761012"/>
    <lineage>
        <taxon>Bacteria</taxon>
        <taxon>Bacillati</taxon>
        <taxon>Bacillota</taxon>
        <taxon>Clostridia</taxon>
        <taxon>Eubacteriales</taxon>
        <taxon>Peptococcaceae</taxon>
        <taxon>Candidatus Formimonas</taxon>
    </lineage>
</organism>
<dbReference type="InterPro" id="IPR016195">
    <property type="entry name" value="Pol/histidinol_Pase-like"/>
</dbReference>
<dbReference type="InterPro" id="IPR003141">
    <property type="entry name" value="Pol/His_phosphatase_N"/>
</dbReference>
<dbReference type="KEGG" id="fwa:DCMF_23635"/>
<dbReference type="GO" id="GO:0035312">
    <property type="term" value="F:5'-3' DNA exonuclease activity"/>
    <property type="evidence" value="ECO:0007669"/>
    <property type="project" value="TreeGrafter"/>
</dbReference>
<proteinExistence type="predicted"/>
<dbReference type="Gene3D" id="3.20.20.140">
    <property type="entry name" value="Metal-dependent hydrolases"/>
    <property type="match status" value="1"/>
</dbReference>
<dbReference type="OrthoDB" id="9804333at2"/>
<dbReference type="PANTHER" id="PTHR42924:SF3">
    <property type="entry name" value="POLYMERASE_HISTIDINOL PHOSPHATASE N-TERMINAL DOMAIN-CONTAINING PROTEIN"/>
    <property type="match status" value="1"/>
</dbReference>
<evidence type="ECO:0000313" key="2">
    <source>
        <dbReference type="EMBL" id="ATW27344.1"/>
    </source>
</evidence>
<name>A0A3G1KXY0_FORW1</name>
<dbReference type="Proteomes" id="UP000323521">
    <property type="component" value="Chromosome"/>
</dbReference>
<dbReference type="AlphaFoldDB" id="A0A3G1KXY0"/>
<gene>
    <name evidence="2" type="ORF">DCMF_23635</name>
</gene>
<dbReference type="GO" id="GO:0004534">
    <property type="term" value="F:5'-3' RNA exonuclease activity"/>
    <property type="evidence" value="ECO:0007669"/>
    <property type="project" value="TreeGrafter"/>
</dbReference>
<evidence type="ECO:0000259" key="1">
    <source>
        <dbReference type="SMART" id="SM00481"/>
    </source>
</evidence>